<feature type="domain" description="Outer membrane protein beta-barrel" evidence="3">
    <location>
        <begin position="9"/>
        <end position="176"/>
    </location>
</feature>
<reference evidence="4" key="2">
    <citation type="submission" date="2020-09" db="EMBL/GenBank/DDBJ databases">
        <authorList>
            <person name="Sun Q."/>
            <person name="Ohkuma M."/>
        </authorList>
    </citation>
    <scope>NUCLEOTIDE SEQUENCE</scope>
    <source>
        <strain evidence="4">JCM 12862</strain>
    </source>
</reference>
<keyword evidence="5" id="KW-1185">Reference proteome</keyword>
<evidence type="ECO:0000313" key="5">
    <source>
        <dbReference type="Proteomes" id="UP000612329"/>
    </source>
</evidence>
<organism evidence="4 5">
    <name type="scientific">Yeosuana aromativorans</name>
    <dbReference type="NCBI Taxonomy" id="288019"/>
    <lineage>
        <taxon>Bacteria</taxon>
        <taxon>Pseudomonadati</taxon>
        <taxon>Bacteroidota</taxon>
        <taxon>Flavobacteriia</taxon>
        <taxon>Flavobacteriales</taxon>
        <taxon>Flavobacteriaceae</taxon>
        <taxon>Yeosuana</taxon>
    </lineage>
</organism>
<feature type="chain" id="PRO_5035170980" description="Outer membrane protein beta-barrel domain-containing protein" evidence="2">
    <location>
        <begin position="20"/>
        <end position="183"/>
    </location>
</feature>
<feature type="signal peptide" evidence="2">
    <location>
        <begin position="1"/>
        <end position="19"/>
    </location>
</feature>
<dbReference type="SUPFAM" id="SSF56925">
    <property type="entry name" value="OMPA-like"/>
    <property type="match status" value="1"/>
</dbReference>
<sequence length="183" mass="20712">MKILKLFFFIALLYTTANAQITKGNWLVGGDANFSSVKNKSETGDEKFNDFRINPNVGYFFMDKISGGLQVNLVFTNTNPGNDSTKASSYGFAPFVRYYFLETDERINIFAEANYSYRIGKTGSSDNINWNGYGFKAGTVLFFNSSVGLEFSINYVDTTRRIDNFNINTIFVGFGFQIHLEKK</sequence>
<name>A0A8J3FIB9_9FLAO</name>
<keyword evidence="1 2" id="KW-0732">Signal</keyword>
<reference evidence="4" key="1">
    <citation type="journal article" date="2014" name="Int. J. Syst. Evol. Microbiol.">
        <title>Complete genome sequence of Corynebacterium casei LMG S-19264T (=DSM 44701T), isolated from a smear-ripened cheese.</title>
        <authorList>
            <consortium name="US DOE Joint Genome Institute (JGI-PGF)"/>
            <person name="Walter F."/>
            <person name="Albersmeier A."/>
            <person name="Kalinowski J."/>
            <person name="Ruckert C."/>
        </authorList>
    </citation>
    <scope>NUCLEOTIDE SEQUENCE</scope>
    <source>
        <strain evidence="4">JCM 12862</strain>
    </source>
</reference>
<dbReference type="RefSeq" id="WP_188654467.1">
    <property type="nucleotide sequence ID" value="NZ_BMNR01000008.1"/>
</dbReference>
<dbReference type="Pfam" id="PF13505">
    <property type="entry name" value="OMP_b-brl"/>
    <property type="match status" value="1"/>
</dbReference>
<dbReference type="Gene3D" id="2.40.160.20">
    <property type="match status" value="1"/>
</dbReference>
<comment type="caution">
    <text evidence="4">The sequence shown here is derived from an EMBL/GenBank/DDBJ whole genome shotgun (WGS) entry which is preliminary data.</text>
</comment>
<evidence type="ECO:0000256" key="2">
    <source>
        <dbReference type="SAM" id="SignalP"/>
    </source>
</evidence>
<accession>A0A8J3FIB9</accession>
<protein>
    <recommendedName>
        <fullName evidence="3">Outer membrane protein beta-barrel domain-containing protein</fullName>
    </recommendedName>
</protein>
<dbReference type="EMBL" id="BMNR01000008">
    <property type="protein sequence ID" value="GGK32924.1"/>
    <property type="molecule type" value="Genomic_DNA"/>
</dbReference>
<evidence type="ECO:0000259" key="3">
    <source>
        <dbReference type="Pfam" id="PF13505"/>
    </source>
</evidence>
<evidence type="ECO:0000313" key="4">
    <source>
        <dbReference type="EMBL" id="GGK32924.1"/>
    </source>
</evidence>
<dbReference type="AlphaFoldDB" id="A0A8J3FIB9"/>
<dbReference type="InterPro" id="IPR011250">
    <property type="entry name" value="OMP/PagP_B-barrel"/>
</dbReference>
<dbReference type="Proteomes" id="UP000612329">
    <property type="component" value="Unassembled WGS sequence"/>
</dbReference>
<evidence type="ECO:0000256" key="1">
    <source>
        <dbReference type="ARBA" id="ARBA00022729"/>
    </source>
</evidence>
<proteinExistence type="predicted"/>
<dbReference type="InterPro" id="IPR027385">
    <property type="entry name" value="Beta-barrel_OMP"/>
</dbReference>
<gene>
    <name evidence="4" type="ORF">GCM10007962_29020</name>
</gene>